<dbReference type="PROSITE" id="PS50297">
    <property type="entry name" value="ANK_REP_REGION"/>
    <property type="match status" value="1"/>
</dbReference>
<dbReference type="InterPro" id="IPR002110">
    <property type="entry name" value="Ankyrin_rpt"/>
</dbReference>
<dbReference type="Pfam" id="PF00023">
    <property type="entry name" value="Ank"/>
    <property type="match status" value="1"/>
</dbReference>
<dbReference type="RefSeq" id="WP_121855031.1">
    <property type="nucleotide sequence ID" value="NZ_CP037952.1"/>
</dbReference>
<dbReference type="Gene3D" id="1.25.40.20">
    <property type="entry name" value="Ankyrin repeat-containing domain"/>
    <property type="match status" value="1"/>
</dbReference>
<protein>
    <submittedName>
        <fullName evidence="2">Uncharacterized protein</fullName>
    </submittedName>
</protein>
<gene>
    <name evidence="2" type="ORF">D5R81_18235</name>
</gene>
<name>A0A3A6TGK4_9GAMM</name>
<dbReference type="Proteomes" id="UP000273022">
    <property type="component" value="Unassembled WGS sequence"/>
</dbReference>
<keyword evidence="1" id="KW-0040">ANK repeat</keyword>
<evidence type="ECO:0000313" key="2">
    <source>
        <dbReference type="EMBL" id="RJY06002.1"/>
    </source>
</evidence>
<dbReference type="SMART" id="SM00248">
    <property type="entry name" value="ANK"/>
    <property type="match status" value="1"/>
</dbReference>
<organism evidence="2 3">
    <name type="scientific">Parashewanella spongiae</name>
    <dbReference type="NCBI Taxonomy" id="342950"/>
    <lineage>
        <taxon>Bacteria</taxon>
        <taxon>Pseudomonadati</taxon>
        <taxon>Pseudomonadota</taxon>
        <taxon>Gammaproteobacteria</taxon>
        <taxon>Alteromonadales</taxon>
        <taxon>Shewanellaceae</taxon>
        <taxon>Parashewanella</taxon>
    </lineage>
</organism>
<evidence type="ECO:0000256" key="1">
    <source>
        <dbReference type="PROSITE-ProRule" id="PRU00023"/>
    </source>
</evidence>
<reference evidence="2 3" key="1">
    <citation type="submission" date="2018-09" db="EMBL/GenBank/DDBJ databases">
        <title>Phylogeny of the Shewanellaceae, and recommendation for two new genera, Pseudoshewanella and Parashewanella.</title>
        <authorList>
            <person name="Wang G."/>
        </authorList>
    </citation>
    <scope>NUCLEOTIDE SEQUENCE [LARGE SCALE GENOMIC DNA]</scope>
    <source>
        <strain evidence="2 3">KCTC 22492</strain>
    </source>
</reference>
<feature type="repeat" description="ANK" evidence="1">
    <location>
        <begin position="14"/>
        <end position="46"/>
    </location>
</feature>
<dbReference type="PROSITE" id="PS50088">
    <property type="entry name" value="ANK_REPEAT"/>
    <property type="match status" value="1"/>
</dbReference>
<dbReference type="EMBL" id="QYYH01000175">
    <property type="protein sequence ID" value="RJY06002.1"/>
    <property type="molecule type" value="Genomic_DNA"/>
</dbReference>
<evidence type="ECO:0000313" key="3">
    <source>
        <dbReference type="Proteomes" id="UP000273022"/>
    </source>
</evidence>
<proteinExistence type="predicted"/>
<dbReference type="SUPFAM" id="SSF48403">
    <property type="entry name" value="Ankyrin repeat"/>
    <property type="match status" value="1"/>
</dbReference>
<accession>A0A3A6TGK4</accession>
<sequence>MNEQVACTNIRAVSGRTPLMAAAIQNNPQIIRLLVERGAKVDIKDDCGRNIYDLMKIFVTEDVIAFNGLSELLKGKGLEEVVSTNEKEMTDIKRHMEQRVYVQPALGSYSVLSIDSNGVKLTFKSFH</sequence>
<dbReference type="InterPro" id="IPR036770">
    <property type="entry name" value="Ankyrin_rpt-contain_sf"/>
</dbReference>
<dbReference type="OrthoDB" id="5918649at2"/>
<keyword evidence="3" id="KW-1185">Reference proteome</keyword>
<comment type="caution">
    <text evidence="2">The sequence shown here is derived from an EMBL/GenBank/DDBJ whole genome shotgun (WGS) entry which is preliminary data.</text>
</comment>
<dbReference type="AlphaFoldDB" id="A0A3A6TGK4"/>